<evidence type="ECO:0000259" key="9">
    <source>
        <dbReference type="SMART" id="SM00079"/>
    </source>
</evidence>
<name>A0ABV8UN17_9PROT</name>
<dbReference type="NCBIfam" id="TIGR01096">
    <property type="entry name" value="3A0103s03R"/>
    <property type="match status" value="1"/>
</dbReference>
<dbReference type="SMART" id="SM00062">
    <property type="entry name" value="PBPb"/>
    <property type="match status" value="1"/>
</dbReference>
<dbReference type="PANTHER" id="PTHR35936:SF17">
    <property type="entry name" value="ARGININE-BINDING EXTRACELLULAR PROTEIN ARTP"/>
    <property type="match status" value="1"/>
</dbReference>
<feature type="domain" description="Ionotropic glutamate receptor C-terminal" evidence="9">
    <location>
        <begin position="27"/>
        <end position="259"/>
    </location>
</feature>
<dbReference type="PANTHER" id="PTHR35936">
    <property type="entry name" value="MEMBRANE-BOUND LYTIC MUREIN TRANSGLYCOSYLASE F"/>
    <property type="match status" value="1"/>
</dbReference>
<evidence type="ECO:0000256" key="2">
    <source>
        <dbReference type="ARBA" id="ARBA00010333"/>
    </source>
</evidence>
<gene>
    <name evidence="10" type="ORF">ACFOW6_09900</name>
</gene>
<reference evidence="11" key="1">
    <citation type="journal article" date="2019" name="Int. J. Syst. Evol. Microbiol.">
        <title>The Global Catalogue of Microorganisms (GCM) 10K type strain sequencing project: providing services to taxonomists for standard genome sequencing and annotation.</title>
        <authorList>
            <consortium name="The Broad Institute Genomics Platform"/>
            <consortium name="The Broad Institute Genome Sequencing Center for Infectious Disease"/>
            <person name="Wu L."/>
            <person name="Ma J."/>
        </authorList>
    </citation>
    <scope>NUCLEOTIDE SEQUENCE [LARGE SCALE GENOMIC DNA]</scope>
    <source>
        <strain evidence="11">CECT 8472</strain>
    </source>
</reference>
<dbReference type="InterPro" id="IPR005768">
    <property type="entry name" value="Lys_Arg_Orn-bd"/>
</dbReference>
<comment type="subcellular location">
    <subcellularLocation>
        <location evidence="1">Periplasm</location>
    </subcellularLocation>
</comment>
<dbReference type="Gene3D" id="3.40.190.10">
    <property type="entry name" value="Periplasmic binding protein-like II"/>
    <property type="match status" value="2"/>
</dbReference>
<dbReference type="Pfam" id="PF00497">
    <property type="entry name" value="SBP_bac_3"/>
    <property type="match status" value="1"/>
</dbReference>
<dbReference type="PROSITE" id="PS01039">
    <property type="entry name" value="SBP_BACTERIAL_3"/>
    <property type="match status" value="1"/>
</dbReference>
<dbReference type="RefSeq" id="WP_382422198.1">
    <property type="nucleotide sequence ID" value="NZ_JBHSCW010000004.1"/>
</dbReference>
<evidence type="ECO:0000256" key="4">
    <source>
        <dbReference type="ARBA" id="ARBA00022729"/>
    </source>
</evidence>
<comment type="caution">
    <text evidence="10">The sequence shown here is derived from an EMBL/GenBank/DDBJ whole genome shotgun (WGS) entry which is preliminary data.</text>
</comment>
<keyword evidence="4 7" id="KW-0732">Signal</keyword>
<accession>A0ABV8UN17</accession>
<dbReference type="InterPro" id="IPR001320">
    <property type="entry name" value="Iontro_rcpt_C"/>
</dbReference>
<organism evidence="10 11">
    <name type="scientific">Fodinicurvata halophila</name>
    <dbReference type="NCBI Taxonomy" id="1419723"/>
    <lineage>
        <taxon>Bacteria</taxon>
        <taxon>Pseudomonadati</taxon>
        <taxon>Pseudomonadota</taxon>
        <taxon>Alphaproteobacteria</taxon>
        <taxon>Rhodospirillales</taxon>
        <taxon>Rhodovibrionaceae</taxon>
        <taxon>Fodinicurvata</taxon>
    </lineage>
</organism>
<evidence type="ECO:0000256" key="6">
    <source>
        <dbReference type="RuleBase" id="RU003744"/>
    </source>
</evidence>
<keyword evidence="5" id="KW-0574">Periplasm</keyword>
<dbReference type="InterPro" id="IPR018313">
    <property type="entry name" value="SBP_3_CS"/>
</dbReference>
<evidence type="ECO:0000256" key="7">
    <source>
        <dbReference type="SAM" id="SignalP"/>
    </source>
</evidence>
<evidence type="ECO:0000256" key="1">
    <source>
        <dbReference type="ARBA" id="ARBA00004418"/>
    </source>
</evidence>
<evidence type="ECO:0000313" key="11">
    <source>
        <dbReference type="Proteomes" id="UP001595799"/>
    </source>
</evidence>
<protein>
    <submittedName>
        <fullName evidence="10">ABC transporter substrate-binding protein</fullName>
    </submittedName>
</protein>
<feature type="domain" description="Solute-binding protein family 3/N-terminal" evidence="8">
    <location>
        <begin position="27"/>
        <end position="260"/>
    </location>
</feature>
<keyword evidence="11" id="KW-1185">Reference proteome</keyword>
<dbReference type="InterPro" id="IPR001638">
    <property type="entry name" value="Solute-binding_3/MltF_N"/>
</dbReference>
<dbReference type="Proteomes" id="UP001595799">
    <property type="component" value="Unassembled WGS sequence"/>
</dbReference>
<evidence type="ECO:0000256" key="3">
    <source>
        <dbReference type="ARBA" id="ARBA00022448"/>
    </source>
</evidence>
<proteinExistence type="inferred from homology"/>
<feature type="signal peptide" evidence="7">
    <location>
        <begin position="1"/>
        <end position="22"/>
    </location>
</feature>
<dbReference type="CDD" id="cd13703">
    <property type="entry name" value="PBP2_HisJ_LAO"/>
    <property type="match status" value="1"/>
</dbReference>
<keyword evidence="3" id="KW-0813">Transport</keyword>
<evidence type="ECO:0000259" key="8">
    <source>
        <dbReference type="SMART" id="SM00062"/>
    </source>
</evidence>
<evidence type="ECO:0000256" key="5">
    <source>
        <dbReference type="ARBA" id="ARBA00022764"/>
    </source>
</evidence>
<comment type="similarity">
    <text evidence="2 6">Belongs to the bacterial solute-binding protein 3 family.</text>
</comment>
<dbReference type="SUPFAM" id="SSF53850">
    <property type="entry name" value="Periplasmic binding protein-like II"/>
    <property type="match status" value="1"/>
</dbReference>
<evidence type="ECO:0000313" key="10">
    <source>
        <dbReference type="EMBL" id="MFC4351853.1"/>
    </source>
</evidence>
<feature type="chain" id="PRO_5047185331" evidence="7">
    <location>
        <begin position="23"/>
        <end position="265"/>
    </location>
</feature>
<dbReference type="SMART" id="SM00079">
    <property type="entry name" value="PBPe"/>
    <property type="match status" value="1"/>
</dbReference>
<sequence length="265" mass="29345">MRGLLGTVALAATLAFGLGAQAQDQEKVLIGTEGAYPPFNYIDSDGELAGFDVEIAKALCDAANFDCEFVVQDWDGIIPGLLAKKYDAIIASMSITEERKEVVDFTDKYYQTPAKFVKPKDMDLEIPDDIDEAAEVLDGMTVGVQRATIHENFLKDNFPGVDLSLYASQEEANLDLTNGRVDLVMADSVVLLEGFLNKEEGEDYEFVGPDYSEEEWHGEGVGIAVRPGEDELRKAFNEAIAEIRENSTYKEINDKYFDFDAYGSR</sequence>
<dbReference type="EMBL" id="JBHSCW010000004">
    <property type="protein sequence ID" value="MFC4351853.1"/>
    <property type="molecule type" value="Genomic_DNA"/>
</dbReference>